<dbReference type="GO" id="GO:0009055">
    <property type="term" value="F:electron transfer activity"/>
    <property type="evidence" value="ECO:0007669"/>
    <property type="project" value="InterPro"/>
</dbReference>
<dbReference type="GeneID" id="26378485"/>
<evidence type="ECO:0000256" key="10">
    <source>
        <dbReference type="HAMAP-Rule" id="MF_00433"/>
    </source>
</evidence>
<comment type="similarity">
    <text evidence="10">Belongs to the PetL family.</text>
</comment>
<evidence type="ECO:0000256" key="9">
    <source>
        <dbReference type="ARBA" id="ARBA00025834"/>
    </source>
</evidence>
<keyword evidence="5 10" id="KW-1133">Transmembrane helix</keyword>
<accession>A0A0S2LN48</accession>
<keyword evidence="11" id="KW-0934">Plastid</keyword>
<keyword evidence="2 10" id="KW-0813">Transport</keyword>
<keyword evidence="3 10" id="KW-0812">Transmembrane</keyword>
<evidence type="ECO:0000313" key="11">
    <source>
        <dbReference type="EMBL" id="ALO62861.1"/>
    </source>
</evidence>
<keyword evidence="6 10" id="KW-0793">Thylakoid</keyword>
<evidence type="ECO:0000256" key="2">
    <source>
        <dbReference type="ARBA" id="ARBA00022448"/>
    </source>
</evidence>
<dbReference type="Pfam" id="PF05115">
    <property type="entry name" value="PetL"/>
    <property type="match status" value="1"/>
</dbReference>
<dbReference type="GO" id="GO:0009535">
    <property type="term" value="C:chloroplast thylakoid membrane"/>
    <property type="evidence" value="ECO:0007669"/>
    <property type="project" value="UniProtKB-SubCell"/>
</dbReference>
<keyword evidence="4 10" id="KW-0249">Electron transport</keyword>
<dbReference type="SUPFAM" id="SSF103436">
    <property type="entry name" value="PetL subunit of the cytochrome b6f complex"/>
    <property type="match status" value="1"/>
</dbReference>
<evidence type="ECO:0000256" key="6">
    <source>
        <dbReference type="ARBA" id="ARBA00023078"/>
    </source>
</evidence>
<keyword evidence="11" id="KW-0150">Chloroplast</keyword>
<gene>
    <name evidence="10 11" type="primary">petL</name>
</gene>
<dbReference type="GO" id="GO:0015979">
    <property type="term" value="P:photosynthesis"/>
    <property type="evidence" value="ECO:0007669"/>
    <property type="project" value="UniProtKB-KW"/>
</dbReference>
<evidence type="ECO:0000256" key="3">
    <source>
        <dbReference type="ARBA" id="ARBA00022692"/>
    </source>
</evidence>
<name>A0A0S2LN48_9CHLO</name>
<proteinExistence type="inferred from homology"/>
<comment type="subunit">
    <text evidence="9 10">The 4 large subunits of the cytochrome b6-f complex are cytochrome b6, subunit IV (17 kDa polypeptide, PetD), cytochrome f and the Rieske protein, while the 4 small subunits are PetG, PetL, PetM and PetN. The complex functions as a dimer.</text>
</comment>
<dbReference type="HAMAP" id="MF_00433">
    <property type="entry name" value="Cytb6_f_PetL"/>
    <property type="match status" value="1"/>
</dbReference>
<geneLocation type="chloroplast" evidence="11"/>
<evidence type="ECO:0000256" key="1">
    <source>
        <dbReference type="ARBA" id="ARBA00004167"/>
    </source>
</evidence>
<feature type="transmembrane region" description="Helical" evidence="10">
    <location>
        <begin position="6"/>
        <end position="29"/>
    </location>
</feature>
<protein>
    <recommendedName>
        <fullName evidence="10">Cytochrome b6-f complex subunit 6</fullName>
    </recommendedName>
    <alternativeName>
        <fullName evidence="10">Cytochrome b6-f complex subunit PetL</fullName>
    </alternativeName>
    <alternativeName>
        <fullName evidence="10">Cytochrome b6-f complex subunit VI</fullName>
    </alternativeName>
</protein>
<dbReference type="GO" id="GO:0009512">
    <property type="term" value="C:cytochrome b6f complex"/>
    <property type="evidence" value="ECO:0007669"/>
    <property type="project" value="InterPro"/>
</dbReference>
<dbReference type="InterPro" id="IPR007802">
    <property type="entry name" value="Cyt_b6/f_cplx_su6"/>
</dbReference>
<evidence type="ECO:0000256" key="4">
    <source>
        <dbReference type="ARBA" id="ARBA00022982"/>
    </source>
</evidence>
<evidence type="ECO:0000256" key="5">
    <source>
        <dbReference type="ARBA" id="ARBA00022989"/>
    </source>
</evidence>
<comment type="subcellular location">
    <subcellularLocation>
        <location evidence="1">Membrane</location>
        <topology evidence="1">Single-pass membrane protein</topology>
    </subcellularLocation>
    <subcellularLocation>
        <location evidence="10">Plastid</location>
        <location evidence="10">Chloroplast thylakoid membrane</location>
        <topology evidence="10">Single-pass membrane protein</topology>
    </subcellularLocation>
</comment>
<comment type="function">
    <text evidence="8 10">Component of the cytochrome b6-f complex, which mediates electron transfer between photosystem II (PSII) and photosystem I (PSI), cyclic electron flow around PSI, and state transitions. PetL is important for photoautotrophic growth as well as for electron transfer efficiency and stability of the cytochrome b6-f complex.</text>
</comment>
<keyword evidence="10" id="KW-0602">Photosynthesis</keyword>
<keyword evidence="7 10" id="KW-0472">Membrane</keyword>
<sequence length="32" mass="3533">MITIISYIVLLIGALVLTLGIYFGLLRVVKLI</sequence>
<evidence type="ECO:0000256" key="7">
    <source>
        <dbReference type="ARBA" id="ARBA00023136"/>
    </source>
</evidence>
<dbReference type="AlphaFoldDB" id="A0A0S2LN48"/>
<dbReference type="RefSeq" id="YP_009184821.1">
    <property type="nucleotide sequence ID" value="NC_028581.1"/>
</dbReference>
<reference evidence="11" key="1">
    <citation type="journal article" date="2015" name="BMC Evol. Biol.">
        <title>Chloroplast phylogenomic analysis of chlorophyte green algae identifies a novel lineage sister to the Sphaeropleales (Chlorophyceae).</title>
        <authorList>
            <person name="Lemieux C."/>
            <person name="Vincent A.T."/>
            <person name="Labarre A."/>
            <person name="Otis C."/>
            <person name="Turmel M."/>
        </authorList>
    </citation>
    <scope>NUCLEOTIDE SEQUENCE</scope>
</reference>
<evidence type="ECO:0000256" key="8">
    <source>
        <dbReference type="ARBA" id="ARBA00025197"/>
    </source>
</evidence>
<dbReference type="EMBL" id="KT625413">
    <property type="protein sequence ID" value="ALO62861.1"/>
    <property type="molecule type" value="Genomic_DNA"/>
</dbReference>
<organism evidence="11">
    <name type="scientific">Jenufa perforata</name>
    <dbReference type="NCBI Taxonomy" id="993091"/>
    <lineage>
        <taxon>Eukaryota</taxon>
        <taxon>Viridiplantae</taxon>
        <taxon>Chlorophyta</taxon>
        <taxon>core chlorophytes</taxon>
        <taxon>Chlorophyceae</taxon>
        <taxon>Jenufa</taxon>
    </lineage>
</organism>